<dbReference type="InterPro" id="IPR010930">
    <property type="entry name" value="Flg_bb/hook_C_dom"/>
</dbReference>
<comment type="subcellular location">
    <subcellularLocation>
        <location evidence="1 5">Bacterial flagellum basal body</location>
    </subcellularLocation>
</comment>
<dbReference type="STRING" id="282199.GCA_001049735_02204"/>
<dbReference type="InterPro" id="IPR020013">
    <property type="entry name" value="Flagellar_FlgE/F/G"/>
</dbReference>
<dbReference type="Pfam" id="PF07559">
    <property type="entry name" value="FlgE_D2"/>
    <property type="match status" value="2"/>
</dbReference>
<evidence type="ECO:0000313" key="10">
    <source>
        <dbReference type="EMBL" id="CRK76148.1"/>
    </source>
</evidence>
<dbReference type="GO" id="GO:0009424">
    <property type="term" value="C:bacterial-type flagellum hook"/>
    <property type="evidence" value="ECO:0007669"/>
    <property type="project" value="TreeGrafter"/>
</dbReference>
<evidence type="ECO:0000256" key="1">
    <source>
        <dbReference type="ARBA" id="ARBA00004117"/>
    </source>
</evidence>
<evidence type="ECO:0000259" key="7">
    <source>
        <dbReference type="Pfam" id="PF06429"/>
    </source>
</evidence>
<dbReference type="GO" id="GO:0071978">
    <property type="term" value="P:bacterial-type flagellum-dependent swarming motility"/>
    <property type="evidence" value="ECO:0007669"/>
    <property type="project" value="TreeGrafter"/>
</dbReference>
<keyword evidence="4 5" id="KW-0975">Bacterial flagellum</keyword>
<dbReference type="InterPro" id="IPR037925">
    <property type="entry name" value="FlgE/F/G-like"/>
</dbReference>
<dbReference type="EMBL" id="CVQV01000013">
    <property type="protein sequence ID" value="CRK76148.1"/>
    <property type="molecule type" value="Genomic_DNA"/>
</dbReference>
<sequence length="1364" mass="144825">MSFYTALTGLNGAQADISATSNNIANVGTTGFKRSRAEFGDIFATSPLQNASSSIGSGTILKGIKQQFTQGNIASSLNALDLAISGQGFFALKPSLTSTQTVYTRNGSFNVDNDRYVVDSAGQYLMTYPVNLDGSVTAKDLDSAVPLQLPVTSGEPKATGKIDLGVNVPADAPVVTELEQFADGYRFDPNDANSYTNSTSITIFDDLGNPTIATIYFIKTQNASAEDPTNKYDTRLVINDTIIDPDLVNAVDDTGKQIFIDRFGNQTTSVPDDNYFLEGKGAPLYKLDDLNQQVESQPATLQGEQSAFDFGEEGDKLVEIVTDPLLFKATREAGNADSDLFWGKDFLTVNVDDSDAPVSIDLRPGKYNAEQLASEVERAINEAYGDDKKIQIFQNIDDRLTIDLFKLAPDGSLQGLGENKIEIDLLQPTSVSGLMGLDVEGASPDFTREEFLAHTQTRMVDEMNDYIYDSDGTLGSGAATLGVEGRLFVRSIGSAMAEPHTKPEVVTIQHTQDTDTGTETDDRYLAYSYYGKRPSLSVYDQNAQLKSVDADGNVVTGSGKSVVYDNTQNTLTVYVPSDFGTPTSSSIRLVGASTDDDFQNHLNGRELRIFENVAVSDGDDQITNDDYRMLRIDTSGLNLPESGFELAGNDISILYEPSQELEAFFEGETSTINGAFETFNSKRIVVRETGAAAQRTSDEASLDEAIAFGDTMIDNTGASLTKLGLPRSAAVDVTPSIVAATASTAEVQTFALGLGQFNDAFNRISVGGKTITADFRGSDLADMNAVVAELNGLSATAIAGVTFSTTGDNLVATATSNNAPLGDVKVQSVTNGASSKVRWVDENNPPIKVSYDETNQRLQFTVDRTVLGTGTGSNFNAFTVYGAADADSTNGLGIPSGGNAEQVLIRGGEVLSAEAFIADGEEIQLNDKRYGVSVSYNGDTKSFTVASGTTGESIDANGALGVDENQKSSNIQIGRLIIPASGDGGADQSETIDLDSRIIGGGENALFGFGASKQDFTFQEGRGLAADPAVAVGRAAQGDLTEVFRLTSNNGENRFNVSVNGIAGIIDVPPGNYVGTTLATALEERINQISDPITGKTVGGVTVRYSTADNAFEFQTGTTGDGSTIKVKGAARLGLDDVPLGVGSVPKIFNLVQATNADGIALYVDPNGEVVTTPPEDMVDGYFPLYIDEGELTFDKTGKLVSPKNNVRYEQQAEGFSISLDIDYSASTQFAQPFSVLSVEQDGFTSGRLDGLEIDSSGTIRANYTNGQNNPLGKIVVANFNNQNGLKQIGNATYVETAVSGTPQVGEAGAEGFGNILSGSLERSNVDITEELVNLITAQRNYQASAKAIETTTSLTQTIINIRM</sequence>
<dbReference type="NCBIfam" id="TIGR03506">
    <property type="entry name" value="FlgEFG_subfam"/>
    <property type="match status" value="2"/>
</dbReference>
<dbReference type="Proteomes" id="UP000048949">
    <property type="component" value="Unassembled WGS sequence"/>
</dbReference>
<keyword evidence="11" id="KW-1185">Reference proteome</keyword>
<evidence type="ECO:0000259" key="9">
    <source>
        <dbReference type="Pfam" id="PF22692"/>
    </source>
</evidence>
<feature type="domain" description="Flagellar hook protein FlgE D2" evidence="8">
    <location>
        <begin position="185"/>
        <end position="282"/>
    </location>
</feature>
<dbReference type="GO" id="GO:0009425">
    <property type="term" value="C:bacterial-type flagellum basal body"/>
    <property type="evidence" value="ECO:0007669"/>
    <property type="project" value="UniProtKB-SubCell"/>
</dbReference>
<keyword evidence="10" id="KW-0282">Flagellum</keyword>
<dbReference type="Pfam" id="PF22692">
    <property type="entry name" value="LlgE_F_G_D1"/>
    <property type="match status" value="1"/>
</dbReference>
<feature type="domain" description="Flagellar hook protein FlgE D2" evidence="8">
    <location>
        <begin position="1164"/>
        <end position="1244"/>
    </location>
</feature>
<feature type="domain" description="Flagellar basal body rod protein N-terminal" evidence="6">
    <location>
        <begin position="3"/>
        <end position="33"/>
    </location>
</feature>
<comment type="similarity">
    <text evidence="2 5">Belongs to the flagella basal body rod proteins family.</text>
</comment>
<dbReference type="InterPro" id="IPR001444">
    <property type="entry name" value="Flag_bb_rod_N"/>
</dbReference>
<evidence type="ECO:0000256" key="5">
    <source>
        <dbReference type="RuleBase" id="RU362116"/>
    </source>
</evidence>
<dbReference type="RefSeq" id="WP_048599561.1">
    <property type="nucleotide sequence ID" value="NZ_CVPC01000013.1"/>
</dbReference>
<dbReference type="GO" id="GO:0005829">
    <property type="term" value="C:cytosol"/>
    <property type="evidence" value="ECO:0007669"/>
    <property type="project" value="TreeGrafter"/>
</dbReference>
<organism evidence="10 11">
    <name type="scientific">Nereida ignava</name>
    <dbReference type="NCBI Taxonomy" id="282199"/>
    <lineage>
        <taxon>Bacteria</taxon>
        <taxon>Pseudomonadati</taxon>
        <taxon>Pseudomonadota</taxon>
        <taxon>Alphaproteobacteria</taxon>
        <taxon>Rhodobacterales</taxon>
        <taxon>Roseobacteraceae</taxon>
        <taxon>Nereida</taxon>
    </lineage>
</organism>
<dbReference type="SUPFAM" id="SSF117143">
    <property type="entry name" value="Flagellar hook protein flgE"/>
    <property type="match status" value="2"/>
</dbReference>
<evidence type="ECO:0000259" key="6">
    <source>
        <dbReference type="Pfam" id="PF00460"/>
    </source>
</evidence>
<feature type="domain" description="Flagellar hook protein FlgE/F/G-like D1" evidence="9">
    <location>
        <begin position="83"/>
        <end position="135"/>
    </location>
</feature>
<keyword evidence="10" id="KW-0966">Cell projection</keyword>
<comment type="function">
    <text evidence="5">A flexible structure which links the flagellar filament to the drive apparatus in the basal body.</text>
</comment>
<name>A0A0U1NN59_9RHOB</name>
<dbReference type="OrthoDB" id="8372879at2"/>
<dbReference type="Pfam" id="PF06429">
    <property type="entry name" value="Flg_bbr_C"/>
    <property type="match status" value="1"/>
</dbReference>
<dbReference type="InterPro" id="IPR011491">
    <property type="entry name" value="FlgE_D2"/>
</dbReference>
<feature type="domain" description="Flagellar basal-body/hook protein C-terminal" evidence="7">
    <location>
        <begin position="1318"/>
        <end position="1362"/>
    </location>
</feature>
<reference evidence="10 11" key="1">
    <citation type="submission" date="2015-04" db="EMBL/GenBank/DDBJ databases">
        <authorList>
            <person name="Syromyatnikov M.Y."/>
            <person name="Popov V.N."/>
        </authorList>
    </citation>
    <scope>NUCLEOTIDE SEQUENCE [LARGE SCALE GENOMIC DNA]</scope>
    <source>
        <strain evidence="10 11">CECT 5292</strain>
    </source>
</reference>
<dbReference type="PANTHER" id="PTHR30435:SF1">
    <property type="entry name" value="FLAGELLAR HOOK PROTEIN FLGE"/>
    <property type="match status" value="1"/>
</dbReference>
<accession>A0A0U1NN59</accession>
<evidence type="ECO:0000259" key="8">
    <source>
        <dbReference type="Pfam" id="PF07559"/>
    </source>
</evidence>
<protein>
    <recommendedName>
        <fullName evidence="3 5">Flagellar hook protein FlgE</fullName>
    </recommendedName>
</protein>
<dbReference type="Gene3D" id="2.60.98.20">
    <property type="entry name" value="Flagellar hook protein FlgE"/>
    <property type="match status" value="2"/>
</dbReference>
<evidence type="ECO:0000313" key="11">
    <source>
        <dbReference type="Proteomes" id="UP000048949"/>
    </source>
</evidence>
<dbReference type="Pfam" id="PF00460">
    <property type="entry name" value="Flg_bb_rod"/>
    <property type="match status" value="1"/>
</dbReference>
<dbReference type="PANTHER" id="PTHR30435">
    <property type="entry name" value="FLAGELLAR PROTEIN"/>
    <property type="match status" value="1"/>
</dbReference>
<dbReference type="InterPro" id="IPR037058">
    <property type="entry name" value="Falgellar_hook_FlgE_sf"/>
</dbReference>
<dbReference type="InterPro" id="IPR053967">
    <property type="entry name" value="LlgE_F_G-like_D1"/>
</dbReference>
<evidence type="ECO:0000256" key="4">
    <source>
        <dbReference type="ARBA" id="ARBA00023143"/>
    </source>
</evidence>
<evidence type="ECO:0000256" key="2">
    <source>
        <dbReference type="ARBA" id="ARBA00009677"/>
    </source>
</evidence>
<proteinExistence type="inferred from homology"/>
<evidence type="ECO:0000256" key="3">
    <source>
        <dbReference type="ARBA" id="ARBA00019015"/>
    </source>
</evidence>
<keyword evidence="10" id="KW-0969">Cilium</keyword>
<gene>
    <name evidence="10" type="primary">flgE</name>
    <name evidence="10" type="ORF">NIG5292_02205</name>
</gene>